<feature type="compositionally biased region" description="Acidic residues" evidence="6">
    <location>
        <begin position="267"/>
        <end position="282"/>
    </location>
</feature>
<evidence type="ECO:0000313" key="9">
    <source>
        <dbReference type="Proteomes" id="UP000001514"/>
    </source>
</evidence>
<feature type="non-terminal residue" evidence="8">
    <location>
        <position position="1"/>
    </location>
</feature>
<keyword evidence="3" id="KW-0507">mRNA processing</keyword>
<dbReference type="Gene3D" id="1.25.40.180">
    <property type="match status" value="1"/>
</dbReference>
<dbReference type="KEGG" id="smo:SELMODRAFT_1121"/>
<evidence type="ECO:0000256" key="4">
    <source>
        <dbReference type="ARBA" id="ARBA00023187"/>
    </source>
</evidence>
<evidence type="ECO:0000256" key="1">
    <source>
        <dbReference type="ARBA" id="ARBA00004123"/>
    </source>
</evidence>
<dbReference type="OMA" id="LYKSPDC"/>
<feature type="domain" description="MI" evidence="7">
    <location>
        <begin position="296"/>
        <end position="412"/>
    </location>
</feature>
<dbReference type="GO" id="GO:0000398">
    <property type="term" value="P:mRNA splicing, via spliceosome"/>
    <property type="evidence" value="ECO:0000318"/>
    <property type="project" value="GO_Central"/>
</dbReference>
<dbReference type="GO" id="GO:0003723">
    <property type="term" value="F:RNA binding"/>
    <property type="evidence" value="ECO:0000318"/>
    <property type="project" value="GO_Central"/>
</dbReference>
<dbReference type="Gramene" id="EFJ30063">
    <property type="protein sequence ID" value="EFJ30063"/>
    <property type="gene ID" value="SELMODRAFT_1121"/>
</dbReference>
<dbReference type="PANTHER" id="PTHR18034">
    <property type="entry name" value="CELL CYCLE CONTROL PROTEIN CWF22-RELATED"/>
    <property type="match status" value="1"/>
</dbReference>
<dbReference type="Pfam" id="PF02847">
    <property type="entry name" value="MA3"/>
    <property type="match status" value="1"/>
</dbReference>
<dbReference type="SMART" id="SM00543">
    <property type="entry name" value="MIF4G"/>
    <property type="match status" value="1"/>
</dbReference>
<evidence type="ECO:0000256" key="3">
    <source>
        <dbReference type="ARBA" id="ARBA00022664"/>
    </source>
</evidence>
<dbReference type="AlphaFoldDB" id="D8RC43"/>
<sequence length="492" mass="55695">KTYQRMAWEALRKSINGLMNKVSASNVEDIARELIAENLVRGRGLFARSCMKSQMASPALTHVFAGLVAVINSRFPALGGLLLTRIILQFRRVFKRNDKPVLLSFTKLLAHLVNQRVAHEVIALELLMLLLETPTDDSVEVAVGFLKGCGAYLLGTSPKCFQMVFDRLRAVLHEGEIDKRVQFMIEDVFALRKSNFQGHPAIMREVDLVVEGDQETHQISLLDKDLDPESGLDIFSEDPDYLENEKKYEAIKSSILGKQEKNGSEPNDPDNGEDEEEEEEDPSQGIQDVTEIDLVNLRRTIYLTIMSSVGFEESGHKLLKMEMEPGQEKEVCIMLLECCCQERTYQRYYGLLGQRLSMINQKFQQQFGECFLGQYASIHRLETNKLRNVARFFAHLLATDALPWTSLGYICLSEEATTSSSRIFIKILFQELADHLGLLKLKERLDDEQMRGSVAGIFPRDNPKSTRFAINFLTSIGLGGLTDGLREFLKSL</sequence>
<dbReference type="Proteomes" id="UP000001514">
    <property type="component" value="Unassembled WGS sequence"/>
</dbReference>
<evidence type="ECO:0000256" key="6">
    <source>
        <dbReference type="SAM" id="MobiDB-lite"/>
    </source>
</evidence>
<dbReference type="InterPro" id="IPR016024">
    <property type="entry name" value="ARM-type_fold"/>
</dbReference>
<dbReference type="HOGENOM" id="CLU_006308_3_0_1"/>
<dbReference type="eggNOG" id="KOG2140">
    <property type="taxonomic scope" value="Eukaryota"/>
</dbReference>
<dbReference type="InterPro" id="IPR003891">
    <property type="entry name" value="Initiation_fac_eIF4g_MI"/>
</dbReference>
<dbReference type="InParanoid" id="D8RC43"/>
<protein>
    <recommendedName>
        <fullName evidence="7">MI domain-containing protein</fullName>
    </recommendedName>
</protein>
<dbReference type="GO" id="GO:0071013">
    <property type="term" value="C:catalytic step 2 spliceosome"/>
    <property type="evidence" value="ECO:0000318"/>
    <property type="project" value="GO_Central"/>
</dbReference>
<dbReference type="EMBL" id="GL377576">
    <property type="protein sequence ID" value="EFJ30063.1"/>
    <property type="molecule type" value="Genomic_DNA"/>
</dbReference>
<gene>
    <name evidence="8" type="ORF">SELMODRAFT_1121</name>
</gene>
<dbReference type="PANTHER" id="PTHR18034:SF3">
    <property type="entry name" value="PRE-MRNA-SPLICING FACTOR CWC22 HOMOLOG"/>
    <property type="match status" value="1"/>
</dbReference>
<dbReference type="InterPro" id="IPR003890">
    <property type="entry name" value="MIF4G-like_typ-3"/>
</dbReference>
<feature type="region of interest" description="Disordered" evidence="6">
    <location>
        <begin position="253"/>
        <end position="289"/>
    </location>
</feature>
<name>D8RC43_SELML</name>
<dbReference type="SUPFAM" id="SSF48371">
    <property type="entry name" value="ARM repeat"/>
    <property type="match status" value="1"/>
</dbReference>
<dbReference type="STRING" id="88036.D8RC43"/>
<feature type="non-terminal residue" evidence="8">
    <location>
        <position position="492"/>
    </location>
</feature>
<reference evidence="8 9" key="1">
    <citation type="journal article" date="2011" name="Science">
        <title>The Selaginella genome identifies genetic changes associated with the evolution of vascular plants.</title>
        <authorList>
            <person name="Banks J.A."/>
            <person name="Nishiyama T."/>
            <person name="Hasebe M."/>
            <person name="Bowman J.L."/>
            <person name="Gribskov M."/>
            <person name="dePamphilis C."/>
            <person name="Albert V.A."/>
            <person name="Aono N."/>
            <person name="Aoyama T."/>
            <person name="Ambrose B.A."/>
            <person name="Ashton N.W."/>
            <person name="Axtell M.J."/>
            <person name="Barker E."/>
            <person name="Barker M.S."/>
            <person name="Bennetzen J.L."/>
            <person name="Bonawitz N.D."/>
            <person name="Chapple C."/>
            <person name="Cheng C."/>
            <person name="Correa L.G."/>
            <person name="Dacre M."/>
            <person name="DeBarry J."/>
            <person name="Dreyer I."/>
            <person name="Elias M."/>
            <person name="Engstrom E.M."/>
            <person name="Estelle M."/>
            <person name="Feng L."/>
            <person name="Finet C."/>
            <person name="Floyd S.K."/>
            <person name="Frommer W.B."/>
            <person name="Fujita T."/>
            <person name="Gramzow L."/>
            <person name="Gutensohn M."/>
            <person name="Harholt J."/>
            <person name="Hattori M."/>
            <person name="Heyl A."/>
            <person name="Hirai T."/>
            <person name="Hiwatashi Y."/>
            <person name="Ishikawa M."/>
            <person name="Iwata M."/>
            <person name="Karol K.G."/>
            <person name="Koehler B."/>
            <person name="Kolukisaoglu U."/>
            <person name="Kubo M."/>
            <person name="Kurata T."/>
            <person name="Lalonde S."/>
            <person name="Li K."/>
            <person name="Li Y."/>
            <person name="Litt A."/>
            <person name="Lyons E."/>
            <person name="Manning G."/>
            <person name="Maruyama T."/>
            <person name="Michael T.P."/>
            <person name="Mikami K."/>
            <person name="Miyazaki S."/>
            <person name="Morinaga S."/>
            <person name="Murata T."/>
            <person name="Mueller-Roeber B."/>
            <person name="Nelson D.R."/>
            <person name="Obara M."/>
            <person name="Oguri Y."/>
            <person name="Olmstead R.G."/>
            <person name="Onodera N."/>
            <person name="Petersen B.L."/>
            <person name="Pils B."/>
            <person name="Prigge M."/>
            <person name="Rensing S.A."/>
            <person name="Riano-Pachon D.M."/>
            <person name="Roberts A.W."/>
            <person name="Sato Y."/>
            <person name="Scheller H.V."/>
            <person name="Schulz B."/>
            <person name="Schulz C."/>
            <person name="Shakirov E.V."/>
            <person name="Shibagaki N."/>
            <person name="Shinohara N."/>
            <person name="Shippen D.E."/>
            <person name="Soerensen I."/>
            <person name="Sotooka R."/>
            <person name="Sugimoto N."/>
            <person name="Sugita M."/>
            <person name="Sumikawa N."/>
            <person name="Tanurdzic M."/>
            <person name="Theissen G."/>
            <person name="Ulvskov P."/>
            <person name="Wakazuki S."/>
            <person name="Weng J.K."/>
            <person name="Willats W.W."/>
            <person name="Wipf D."/>
            <person name="Wolf P.G."/>
            <person name="Yang L."/>
            <person name="Zimmer A.D."/>
            <person name="Zhu Q."/>
            <person name="Mitros T."/>
            <person name="Hellsten U."/>
            <person name="Loque D."/>
            <person name="Otillar R."/>
            <person name="Salamov A."/>
            <person name="Schmutz J."/>
            <person name="Shapiro H."/>
            <person name="Lindquist E."/>
            <person name="Lucas S."/>
            <person name="Rokhsar D."/>
            <person name="Grigoriev I.V."/>
        </authorList>
    </citation>
    <scope>NUCLEOTIDE SEQUENCE [LARGE SCALE GENOMIC DNA]</scope>
</reference>
<dbReference type="SMART" id="SM00544">
    <property type="entry name" value="MA3"/>
    <property type="match status" value="1"/>
</dbReference>
<keyword evidence="4" id="KW-0508">mRNA splicing</keyword>
<keyword evidence="9" id="KW-1185">Reference proteome</keyword>
<dbReference type="FunCoup" id="D8RC43">
    <property type="interactions" value="4708"/>
</dbReference>
<proteinExistence type="inferred from homology"/>
<evidence type="ECO:0000256" key="5">
    <source>
        <dbReference type="ARBA" id="ARBA00023242"/>
    </source>
</evidence>
<accession>D8RC43</accession>
<keyword evidence="5" id="KW-0539">Nucleus</keyword>
<dbReference type="Pfam" id="PF02854">
    <property type="entry name" value="MIF4G"/>
    <property type="match status" value="1"/>
</dbReference>
<evidence type="ECO:0000313" key="8">
    <source>
        <dbReference type="EMBL" id="EFJ30063.1"/>
    </source>
</evidence>
<organism evidence="9">
    <name type="scientific">Selaginella moellendorffii</name>
    <name type="common">Spikemoss</name>
    <dbReference type="NCBI Taxonomy" id="88036"/>
    <lineage>
        <taxon>Eukaryota</taxon>
        <taxon>Viridiplantae</taxon>
        <taxon>Streptophyta</taxon>
        <taxon>Embryophyta</taxon>
        <taxon>Tracheophyta</taxon>
        <taxon>Lycopodiopsida</taxon>
        <taxon>Selaginellales</taxon>
        <taxon>Selaginellaceae</taxon>
        <taxon>Selaginella</taxon>
    </lineage>
</organism>
<evidence type="ECO:0000256" key="2">
    <source>
        <dbReference type="ARBA" id="ARBA00006856"/>
    </source>
</evidence>
<comment type="similarity">
    <text evidence="2">Belongs to the CWC22 family.</text>
</comment>
<dbReference type="InterPro" id="IPR050781">
    <property type="entry name" value="CWC22_splicing_factor"/>
</dbReference>
<evidence type="ECO:0000259" key="7">
    <source>
        <dbReference type="PROSITE" id="PS51366"/>
    </source>
</evidence>
<dbReference type="PROSITE" id="PS51366">
    <property type="entry name" value="MI"/>
    <property type="match status" value="1"/>
</dbReference>
<comment type="subcellular location">
    <subcellularLocation>
        <location evidence="1">Nucleus</location>
    </subcellularLocation>
</comment>